<dbReference type="InterPro" id="IPR015943">
    <property type="entry name" value="WD40/YVTN_repeat-like_dom_sf"/>
</dbReference>
<evidence type="ECO:0000313" key="10">
    <source>
        <dbReference type="Proteomes" id="UP000886520"/>
    </source>
</evidence>
<dbReference type="InterPro" id="IPR001680">
    <property type="entry name" value="WD40_rpt"/>
</dbReference>
<dbReference type="GO" id="GO:0000463">
    <property type="term" value="P:maturation of LSU-rRNA from tricistronic rRNA transcript (SSU-rRNA, 5.8S rRNA, LSU-rRNA)"/>
    <property type="evidence" value="ECO:0007669"/>
    <property type="project" value="UniProtKB-UniRule"/>
</dbReference>
<sequence>MEDAAEERQIQVRFVTKLPSELHVATTPFSLPAHLTRYGLSEVINALLGLDKPQPFDFLVDDELLRTSLEQLLLTNKLSAESILNVEYAYAVGPPKREKSREHKDWVSAATGSHARYIATGSYDTSIRIWGADGSVVQSLEGHGDAISSLEASRPTGDEMWVLISGSKDHTVRRWELSLTSSQEAVNTAVTLERPVKVLKGHTSAVQCVASNGSGTAVCSGSWDCSIKLWNISEDENGESLTVRSKKRKLDASAEAQELEVGTSITLEGHTQCVSAVSWGQRDSIVSASWDQSIRSWDVETNINTETLIGPKALHCLSVGGDNMALFAAGGADPILRIWDPRMPGTNTPIFQLSSHKAWITACKWHRHSRRHILSASHDGSVKLWDLRSKIPLQTIDAHKGKVLCADWWNGDSIVSGGTDNFLQVFSNLQLS</sequence>
<feature type="repeat" description="WD" evidence="7">
    <location>
        <begin position="267"/>
        <end position="307"/>
    </location>
</feature>
<evidence type="ECO:0000256" key="4">
    <source>
        <dbReference type="ARBA" id="ARBA00022737"/>
    </source>
</evidence>
<dbReference type="GO" id="GO:0005654">
    <property type="term" value="C:nucleoplasm"/>
    <property type="evidence" value="ECO:0007669"/>
    <property type="project" value="UniProtKB-SubCell"/>
</dbReference>
<dbReference type="PANTHER" id="PTHR19855:SF11">
    <property type="entry name" value="RIBOSOME BIOGENESIS PROTEIN WDR12"/>
    <property type="match status" value="1"/>
</dbReference>
<dbReference type="PROSITE" id="PS50294">
    <property type="entry name" value="WD_REPEATS_REGION"/>
    <property type="match status" value="3"/>
</dbReference>
<dbReference type="OrthoDB" id="10251381at2759"/>
<keyword evidence="4" id="KW-0677">Repeat</keyword>
<keyword evidence="10" id="KW-1185">Reference proteome</keyword>
<dbReference type="GO" id="GO:0005730">
    <property type="term" value="C:nucleolus"/>
    <property type="evidence" value="ECO:0007669"/>
    <property type="project" value="UniProtKB-SubCell"/>
</dbReference>
<dbReference type="SUPFAM" id="SSF50978">
    <property type="entry name" value="WD40 repeat-like"/>
    <property type="match status" value="1"/>
</dbReference>
<organism evidence="9 10">
    <name type="scientific">Adiantum capillus-veneris</name>
    <name type="common">Maidenhair fern</name>
    <dbReference type="NCBI Taxonomy" id="13818"/>
    <lineage>
        <taxon>Eukaryota</taxon>
        <taxon>Viridiplantae</taxon>
        <taxon>Streptophyta</taxon>
        <taxon>Embryophyta</taxon>
        <taxon>Tracheophyta</taxon>
        <taxon>Polypodiopsida</taxon>
        <taxon>Polypodiidae</taxon>
        <taxon>Polypodiales</taxon>
        <taxon>Pteridineae</taxon>
        <taxon>Pteridaceae</taxon>
        <taxon>Vittarioideae</taxon>
        <taxon>Adiantum</taxon>
    </lineage>
</organism>
<evidence type="ECO:0000256" key="2">
    <source>
        <dbReference type="ARBA" id="ARBA00022552"/>
    </source>
</evidence>
<dbReference type="PROSITE" id="PS50082">
    <property type="entry name" value="WD_REPEATS_2"/>
    <property type="match status" value="5"/>
</dbReference>
<comment type="function">
    <text evidence="6">Required for maturation of ribosomal RNAs and formation of the large ribosomal subunit.</text>
</comment>
<feature type="repeat" description="WD" evidence="7">
    <location>
        <begin position="199"/>
        <end position="240"/>
    </location>
</feature>
<keyword evidence="3 7" id="KW-0853">WD repeat</keyword>
<feature type="repeat" description="WD" evidence="7">
    <location>
        <begin position="140"/>
        <end position="185"/>
    </location>
</feature>
<accession>A0A9D4Z3H7</accession>
<evidence type="ECO:0000313" key="9">
    <source>
        <dbReference type="EMBL" id="KAI5059814.1"/>
    </source>
</evidence>
<dbReference type="InterPro" id="IPR020472">
    <property type="entry name" value="WD40_PAC1"/>
</dbReference>
<proteinExistence type="inferred from homology"/>
<dbReference type="PROSITE" id="PS00678">
    <property type="entry name" value="WD_REPEATS_1"/>
    <property type="match status" value="3"/>
</dbReference>
<keyword evidence="1 6" id="KW-0690">Ribosome biogenesis</keyword>
<comment type="subcellular location">
    <subcellularLocation>
        <location evidence="6">Nucleus</location>
        <location evidence="6">Nucleolus</location>
    </subcellularLocation>
    <subcellularLocation>
        <location evidence="6">Nucleus</location>
        <location evidence="6">Nucleoplasm</location>
    </subcellularLocation>
</comment>
<name>A0A9D4Z3H7_ADICA</name>
<dbReference type="GO" id="GO:0000466">
    <property type="term" value="P:maturation of 5.8S rRNA from tricistronic rRNA transcript (SSU-rRNA, 5.8S rRNA, LSU-rRNA)"/>
    <property type="evidence" value="ECO:0007669"/>
    <property type="project" value="UniProtKB-UniRule"/>
</dbReference>
<keyword evidence="2 6" id="KW-0698">rRNA processing</keyword>
<feature type="domain" description="NLE" evidence="8">
    <location>
        <begin position="10"/>
        <end position="73"/>
    </location>
</feature>
<dbReference type="InterPro" id="IPR012972">
    <property type="entry name" value="NLE"/>
</dbReference>
<dbReference type="InterPro" id="IPR019775">
    <property type="entry name" value="WD40_repeat_CS"/>
</dbReference>
<comment type="similarity">
    <text evidence="6">Belongs to the WD repeat WDR12/YTM1 family.</text>
</comment>
<dbReference type="SMART" id="SM00320">
    <property type="entry name" value="WD40"/>
    <property type="match status" value="7"/>
</dbReference>
<feature type="repeat" description="WD" evidence="7">
    <location>
        <begin position="353"/>
        <end position="395"/>
    </location>
</feature>
<dbReference type="EMBL" id="JABFUD020000025">
    <property type="protein sequence ID" value="KAI5059814.1"/>
    <property type="molecule type" value="Genomic_DNA"/>
</dbReference>
<evidence type="ECO:0000259" key="8">
    <source>
        <dbReference type="Pfam" id="PF08154"/>
    </source>
</evidence>
<gene>
    <name evidence="9" type="ORF">GOP47_0026133</name>
</gene>
<dbReference type="GO" id="GO:0043021">
    <property type="term" value="F:ribonucleoprotein complex binding"/>
    <property type="evidence" value="ECO:0007669"/>
    <property type="project" value="UniProtKB-UniRule"/>
</dbReference>
<dbReference type="CDD" id="cd00200">
    <property type="entry name" value="WD40"/>
    <property type="match status" value="1"/>
</dbReference>
<evidence type="ECO:0000256" key="6">
    <source>
        <dbReference type="HAMAP-Rule" id="MF_03029"/>
    </source>
</evidence>
<dbReference type="Pfam" id="PF08154">
    <property type="entry name" value="NLE"/>
    <property type="match status" value="1"/>
</dbReference>
<feature type="repeat" description="WD" evidence="7">
    <location>
        <begin position="100"/>
        <end position="130"/>
    </location>
</feature>
<dbReference type="GO" id="GO:0030687">
    <property type="term" value="C:preribosome, large subunit precursor"/>
    <property type="evidence" value="ECO:0007669"/>
    <property type="project" value="UniProtKB-UniRule"/>
</dbReference>
<dbReference type="PANTHER" id="PTHR19855">
    <property type="entry name" value="WD40 REPEAT PROTEIN 12, 37"/>
    <property type="match status" value="1"/>
</dbReference>
<dbReference type="AlphaFoldDB" id="A0A9D4Z3H7"/>
<reference evidence="9" key="1">
    <citation type="submission" date="2021-01" db="EMBL/GenBank/DDBJ databases">
        <title>Adiantum capillus-veneris genome.</title>
        <authorList>
            <person name="Fang Y."/>
            <person name="Liao Q."/>
        </authorList>
    </citation>
    <scope>NUCLEOTIDE SEQUENCE</scope>
    <source>
        <strain evidence="9">H3</strain>
        <tissue evidence="9">Leaf</tissue>
    </source>
</reference>
<evidence type="ECO:0000256" key="7">
    <source>
        <dbReference type="PROSITE-ProRule" id="PRU00221"/>
    </source>
</evidence>
<dbReference type="Gene3D" id="2.130.10.10">
    <property type="entry name" value="YVTN repeat-like/Quinoprotein amine dehydrogenase"/>
    <property type="match status" value="1"/>
</dbReference>
<evidence type="ECO:0000256" key="1">
    <source>
        <dbReference type="ARBA" id="ARBA00022517"/>
    </source>
</evidence>
<dbReference type="Pfam" id="PF00400">
    <property type="entry name" value="WD40"/>
    <property type="match status" value="6"/>
</dbReference>
<dbReference type="InterPro" id="IPR036322">
    <property type="entry name" value="WD40_repeat_dom_sf"/>
</dbReference>
<protein>
    <recommendedName>
        <fullName evidence="6">Ribosome biogenesis protein WDR12 homolog</fullName>
    </recommendedName>
</protein>
<evidence type="ECO:0000256" key="3">
    <source>
        <dbReference type="ARBA" id="ARBA00022574"/>
    </source>
</evidence>
<dbReference type="Proteomes" id="UP000886520">
    <property type="component" value="Chromosome 25"/>
</dbReference>
<comment type="caution">
    <text evidence="9">The sequence shown here is derived from an EMBL/GenBank/DDBJ whole genome shotgun (WGS) entry which is preliminary data.</text>
</comment>
<dbReference type="InterPro" id="IPR028599">
    <property type="entry name" value="WDR12/Ytm1"/>
</dbReference>
<dbReference type="PRINTS" id="PR00320">
    <property type="entry name" value="GPROTEINBRPT"/>
</dbReference>
<keyword evidence="5 6" id="KW-0539">Nucleus</keyword>
<dbReference type="HAMAP" id="MF_03029">
    <property type="entry name" value="WDR12"/>
    <property type="match status" value="1"/>
</dbReference>
<evidence type="ECO:0000256" key="5">
    <source>
        <dbReference type="ARBA" id="ARBA00023242"/>
    </source>
</evidence>